<reference evidence="4" key="1">
    <citation type="submission" date="2017-06" db="EMBL/GenBank/DDBJ databases">
        <authorList>
            <person name="Varghese N."/>
            <person name="Submissions S."/>
        </authorList>
    </citation>
    <scope>NUCLEOTIDE SEQUENCE [LARGE SCALE GENOMIC DNA]</scope>
    <source>
        <strain evidence="4">ANC 5114</strain>
    </source>
</reference>
<evidence type="ECO:0000256" key="2">
    <source>
        <dbReference type="SAM" id="Phobius"/>
    </source>
</evidence>
<dbReference type="PANTHER" id="PTHR36838:SF3">
    <property type="entry name" value="TRANSPORTER AUXIN EFFLUX CARRIER EC FAMILY"/>
    <property type="match status" value="1"/>
</dbReference>
<dbReference type="AlphaFoldDB" id="A0A217EG47"/>
<evidence type="ECO:0008006" key="5">
    <source>
        <dbReference type="Google" id="ProtNLM"/>
    </source>
</evidence>
<feature type="transmembrane region" description="Helical" evidence="2">
    <location>
        <begin position="239"/>
        <end position="256"/>
    </location>
</feature>
<evidence type="ECO:0000313" key="4">
    <source>
        <dbReference type="Proteomes" id="UP000243463"/>
    </source>
</evidence>
<dbReference type="OrthoDB" id="358752at2"/>
<gene>
    <name evidence="3" type="ORF">SAMN05444584_1274</name>
</gene>
<keyword evidence="2" id="KW-1133">Transmembrane helix</keyword>
<feature type="transmembrane region" description="Helical" evidence="2">
    <location>
        <begin position="215"/>
        <end position="233"/>
    </location>
</feature>
<organism evidence="3 4">
    <name type="scientific">Acinetobacter apis</name>
    <dbReference type="NCBI Taxonomy" id="1229165"/>
    <lineage>
        <taxon>Bacteria</taxon>
        <taxon>Pseudomonadati</taxon>
        <taxon>Pseudomonadota</taxon>
        <taxon>Gammaproteobacteria</taxon>
        <taxon>Moraxellales</taxon>
        <taxon>Moraxellaceae</taxon>
        <taxon>Acinetobacter</taxon>
    </lineage>
</organism>
<evidence type="ECO:0000256" key="1">
    <source>
        <dbReference type="ARBA" id="ARBA00022448"/>
    </source>
</evidence>
<dbReference type="RefSeq" id="WP_088823308.1">
    <property type="nucleotide sequence ID" value="NZ_FZLN01000001.1"/>
</dbReference>
<name>A0A217EG47_9GAMM</name>
<keyword evidence="2" id="KW-0472">Membrane</keyword>
<dbReference type="PANTHER" id="PTHR36838">
    <property type="entry name" value="AUXIN EFFLUX CARRIER FAMILY PROTEIN"/>
    <property type="match status" value="1"/>
</dbReference>
<evidence type="ECO:0000313" key="3">
    <source>
        <dbReference type="EMBL" id="SNQ29327.1"/>
    </source>
</evidence>
<protein>
    <recommendedName>
        <fullName evidence="5">Permease</fullName>
    </recommendedName>
</protein>
<keyword evidence="2" id="KW-0812">Transmembrane</keyword>
<dbReference type="EMBL" id="FZLN01000001">
    <property type="protein sequence ID" value="SNQ29327.1"/>
    <property type="molecule type" value="Genomic_DNA"/>
</dbReference>
<feature type="transmembrane region" description="Helical" evidence="2">
    <location>
        <begin position="53"/>
        <end position="71"/>
    </location>
</feature>
<dbReference type="Proteomes" id="UP000243463">
    <property type="component" value="Unassembled WGS sequence"/>
</dbReference>
<sequence length="291" mass="32460">MSAWLPILGFVVGWSMNYSSWAERFKQGCATTLAWFFIPFIIIYQMLNYQAGSLMFMLVSFFTAVMVYAVFSLIFKDTLIALCASYVNIGWLGFPLALLIFGQDVSAMMIALYIGSSIFGNIYAVRAVSTEKLNILATLNKLRRTPAMMALMLGVFLHELGIQHRVQLSYITEFESWVKVGMVLTGMAVLGTWLGQTKVTWHDLKTSISMMSIKLVLASSICLIISWTSFAVFKAHLTLWFFLFCLPPAANIVALETHYQGTGKSAHYIAAGTITSLITIMLFAIVLQVLN</sequence>
<feature type="transmembrane region" description="Helical" evidence="2">
    <location>
        <begin position="268"/>
        <end position="290"/>
    </location>
</feature>
<feature type="transmembrane region" description="Helical" evidence="2">
    <location>
        <begin position="146"/>
        <end position="164"/>
    </location>
</feature>
<proteinExistence type="predicted"/>
<accession>A0A217EG47</accession>
<keyword evidence="4" id="KW-1185">Reference proteome</keyword>
<feature type="transmembrane region" description="Helical" evidence="2">
    <location>
        <begin position="107"/>
        <end position="125"/>
    </location>
</feature>
<feature type="transmembrane region" description="Helical" evidence="2">
    <location>
        <begin position="28"/>
        <end position="47"/>
    </location>
</feature>
<keyword evidence="1" id="KW-0813">Transport</keyword>
<feature type="transmembrane region" description="Helical" evidence="2">
    <location>
        <begin position="78"/>
        <end position="101"/>
    </location>
</feature>
<feature type="transmembrane region" description="Helical" evidence="2">
    <location>
        <begin position="176"/>
        <end position="194"/>
    </location>
</feature>